<name>A0A2T6G056_9BACL</name>
<dbReference type="AlphaFoldDB" id="A0A2T6G056"/>
<gene>
    <name evidence="8" type="ORF">C8Z91_19545</name>
</gene>
<accession>A0A2T6G056</accession>
<evidence type="ECO:0000313" key="8">
    <source>
        <dbReference type="EMBL" id="PUA37540.1"/>
    </source>
</evidence>
<dbReference type="Pfam" id="PF08281">
    <property type="entry name" value="Sigma70_r4_2"/>
    <property type="match status" value="1"/>
</dbReference>
<dbReference type="Gene3D" id="1.10.10.10">
    <property type="entry name" value="Winged helix-like DNA-binding domain superfamily/Winged helix DNA-binding domain"/>
    <property type="match status" value="1"/>
</dbReference>
<evidence type="ECO:0000256" key="2">
    <source>
        <dbReference type="ARBA" id="ARBA00023015"/>
    </source>
</evidence>
<reference evidence="8 9" key="1">
    <citation type="submission" date="2018-03" db="EMBL/GenBank/DDBJ databases">
        <title>Genome sequence of Paenibacillus elgii strain AC13 an antimicrobial compound producing bacteria.</title>
        <authorList>
            <person name="Kurokawa A.S."/>
            <person name="Araujo J.F."/>
            <person name="Costa R.A."/>
            <person name="Ortega D.B."/>
            <person name="Pires A.S."/>
            <person name="Pappas G.J.Jr."/>
            <person name="Franco O.L."/>
            <person name="Barreto C."/>
            <person name="Magalhaes B.S."/>
            <person name="Kruger R.H."/>
        </authorList>
    </citation>
    <scope>NUCLEOTIDE SEQUENCE [LARGE SCALE GENOMIC DNA]</scope>
    <source>
        <strain evidence="8 9">AC13</strain>
    </source>
</reference>
<dbReference type="SUPFAM" id="SSF88659">
    <property type="entry name" value="Sigma3 and sigma4 domains of RNA polymerase sigma factors"/>
    <property type="match status" value="1"/>
</dbReference>
<keyword evidence="5" id="KW-0804">Transcription</keyword>
<comment type="similarity">
    <text evidence="1">Belongs to the sigma-70 factor family. ECF subfamily.</text>
</comment>
<keyword evidence="4" id="KW-0238">DNA-binding</keyword>
<dbReference type="GO" id="GO:0016987">
    <property type="term" value="F:sigma factor activity"/>
    <property type="evidence" value="ECO:0007669"/>
    <property type="project" value="UniProtKB-KW"/>
</dbReference>
<evidence type="ECO:0000256" key="1">
    <source>
        <dbReference type="ARBA" id="ARBA00010641"/>
    </source>
</evidence>
<proteinExistence type="inferred from homology"/>
<feature type="domain" description="RNA polymerase sigma factor 70 region 4 type 2" evidence="7">
    <location>
        <begin position="116"/>
        <end position="166"/>
    </location>
</feature>
<dbReference type="InterPro" id="IPR013324">
    <property type="entry name" value="RNA_pol_sigma_r3/r4-like"/>
</dbReference>
<dbReference type="InterPro" id="IPR036388">
    <property type="entry name" value="WH-like_DNA-bd_sf"/>
</dbReference>
<organism evidence="8 9">
    <name type="scientific">Paenibacillus elgii</name>
    <dbReference type="NCBI Taxonomy" id="189691"/>
    <lineage>
        <taxon>Bacteria</taxon>
        <taxon>Bacillati</taxon>
        <taxon>Bacillota</taxon>
        <taxon>Bacilli</taxon>
        <taxon>Bacillales</taxon>
        <taxon>Paenibacillaceae</taxon>
        <taxon>Paenibacillus</taxon>
    </lineage>
</organism>
<keyword evidence="3" id="KW-0731">Sigma factor</keyword>
<evidence type="ECO:0000256" key="3">
    <source>
        <dbReference type="ARBA" id="ARBA00023082"/>
    </source>
</evidence>
<dbReference type="CDD" id="cd06171">
    <property type="entry name" value="Sigma70_r4"/>
    <property type="match status" value="1"/>
</dbReference>
<feature type="region of interest" description="Disordered" evidence="6">
    <location>
        <begin position="1"/>
        <end position="23"/>
    </location>
</feature>
<protein>
    <recommendedName>
        <fullName evidence="7">RNA polymerase sigma factor 70 region 4 type 2 domain-containing protein</fullName>
    </recommendedName>
</protein>
<sequence>MEEMMRTEAKSMNPQQYRPASADGQEQLQPFRSFVESLHDPIYRLAYRLLQDRELAAQEVERTFIEVFRRHAEEGFAPTTGSMRTAAYRVLIHRCKMAKASGKRRLKPRKLSPRTILEAVDALPDEVRLIVSLKYECQLSYEEIGEILEMSPERVKKGVWRSRERLSEWMEEPRSPLSFGIIMH</sequence>
<dbReference type="GO" id="GO:0003677">
    <property type="term" value="F:DNA binding"/>
    <property type="evidence" value="ECO:0007669"/>
    <property type="project" value="UniProtKB-KW"/>
</dbReference>
<evidence type="ECO:0000259" key="7">
    <source>
        <dbReference type="Pfam" id="PF08281"/>
    </source>
</evidence>
<keyword evidence="2" id="KW-0805">Transcription regulation</keyword>
<evidence type="ECO:0000256" key="4">
    <source>
        <dbReference type="ARBA" id="ARBA00023125"/>
    </source>
</evidence>
<comment type="caution">
    <text evidence="8">The sequence shown here is derived from an EMBL/GenBank/DDBJ whole genome shotgun (WGS) entry which is preliminary data.</text>
</comment>
<dbReference type="InterPro" id="IPR013249">
    <property type="entry name" value="RNA_pol_sigma70_r4_t2"/>
</dbReference>
<dbReference type="GO" id="GO:0006352">
    <property type="term" value="P:DNA-templated transcription initiation"/>
    <property type="evidence" value="ECO:0007669"/>
    <property type="project" value="InterPro"/>
</dbReference>
<dbReference type="EMBL" id="PYHP01000050">
    <property type="protein sequence ID" value="PUA37540.1"/>
    <property type="molecule type" value="Genomic_DNA"/>
</dbReference>
<dbReference type="PANTHER" id="PTHR43133">
    <property type="entry name" value="RNA POLYMERASE ECF-TYPE SIGMA FACTO"/>
    <property type="match status" value="1"/>
</dbReference>
<dbReference type="SUPFAM" id="SSF88946">
    <property type="entry name" value="Sigma2 domain of RNA polymerase sigma factors"/>
    <property type="match status" value="1"/>
</dbReference>
<dbReference type="InterPro" id="IPR013325">
    <property type="entry name" value="RNA_pol_sigma_r2"/>
</dbReference>
<evidence type="ECO:0000256" key="5">
    <source>
        <dbReference type="ARBA" id="ARBA00023163"/>
    </source>
</evidence>
<evidence type="ECO:0000256" key="6">
    <source>
        <dbReference type="SAM" id="MobiDB-lite"/>
    </source>
</evidence>
<dbReference type="Proteomes" id="UP000244184">
    <property type="component" value="Unassembled WGS sequence"/>
</dbReference>
<dbReference type="Gene3D" id="1.10.1740.10">
    <property type="match status" value="1"/>
</dbReference>
<dbReference type="InterPro" id="IPR039425">
    <property type="entry name" value="RNA_pol_sigma-70-like"/>
</dbReference>
<evidence type="ECO:0000313" key="9">
    <source>
        <dbReference type="Proteomes" id="UP000244184"/>
    </source>
</evidence>
<dbReference type="PANTHER" id="PTHR43133:SF8">
    <property type="entry name" value="RNA POLYMERASE SIGMA FACTOR HI_1459-RELATED"/>
    <property type="match status" value="1"/>
</dbReference>
<feature type="compositionally biased region" description="Polar residues" evidence="6">
    <location>
        <begin position="10"/>
        <end position="23"/>
    </location>
</feature>